<dbReference type="InterPro" id="IPR008248">
    <property type="entry name" value="CheB-like"/>
</dbReference>
<gene>
    <name evidence="6" type="primary">cheB</name>
    <name evidence="11" type="ORF">SAMN02745176_01026</name>
</gene>
<dbReference type="PROSITE" id="PS50122">
    <property type="entry name" value="CHEB"/>
    <property type="match status" value="1"/>
</dbReference>
<dbReference type="InterPro" id="IPR035909">
    <property type="entry name" value="CheB_C"/>
</dbReference>
<comment type="PTM">
    <text evidence="6">Phosphorylated by CheA. Phosphorylation of the N-terminal regulatory domain activates the methylesterase activity.</text>
</comment>
<keyword evidence="2 6" id="KW-0145">Chemotaxis</keyword>
<dbReference type="GO" id="GO:0005737">
    <property type="term" value="C:cytoplasm"/>
    <property type="evidence" value="ECO:0007669"/>
    <property type="project" value="UniProtKB-SubCell"/>
</dbReference>
<evidence type="ECO:0000256" key="7">
    <source>
        <dbReference type="PROSITE-ProRule" id="PRU00050"/>
    </source>
</evidence>
<comment type="domain">
    <text evidence="6">Contains a C-terminal catalytic domain, and an N-terminal region which modulates catalytic activity.</text>
</comment>
<evidence type="ECO:0000256" key="3">
    <source>
        <dbReference type="ARBA" id="ARBA00022801"/>
    </source>
</evidence>
<dbReference type="Gene3D" id="3.40.50.180">
    <property type="entry name" value="Methylesterase CheB, C-terminal domain"/>
    <property type="match status" value="1"/>
</dbReference>
<dbReference type="HAMAP" id="MF_00099">
    <property type="entry name" value="CheB_chemtxs"/>
    <property type="match status" value="1"/>
</dbReference>
<dbReference type="PROSITE" id="PS50110">
    <property type="entry name" value="RESPONSE_REGULATORY"/>
    <property type="match status" value="1"/>
</dbReference>
<keyword evidence="12" id="KW-1185">Reference proteome</keyword>
<reference evidence="11 12" key="1">
    <citation type="submission" date="2016-11" db="EMBL/GenBank/DDBJ databases">
        <authorList>
            <person name="Jaros S."/>
            <person name="Januszkiewicz K."/>
            <person name="Wedrychowicz H."/>
        </authorList>
    </citation>
    <scope>NUCLEOTIDE SEQUENCE [LARGE SCALE GENOMIC DNA]</scope>
    <source>
        <strain evidence="11 12">DSM 19022</strain>
    </source>
</reference>
<dbReference type="PANTHER" id="PTHR42872">
    <property type="entry name" value="PROTEIN-GLUTAMATE METHYLESTERASE/PROTEIN-GLUTAMINE GLUTAMINASE"/>
    <property type="match status" value="1"/>
</dbReference>
<feature type="modified residue" description="4-aspartylphosphate" evidence="6 8">
    <location>
        <position position="80"/>
    </location>
</feature>
<dbReference type="Gene3D" id="3.40.50.2300">
    <property type="match status" value="1"/>
</dbReference>
<protein>
    <recommendedName>
        <fullName evidence="6">Protein-glutamate methylesterase/protein-glutamine glutaminase</fullName>
        <ecNumber evidence="6">3.1.1.61</ecNumber>
        <ecNumber evidence="6">3.5.1.44</ecNumber>
    </recommendedName>
</protein>
<dbReference type="SUPFAM" id="SSF52172">
    <property type="entry name" value="CheY-like"/>
    <property type="match status" value="1"/>
</dbReference>
<dbReference type="InterPro" id="IPR000673">
    <property type="entry name" value="Sig_transdc_resp-reg_Me-estase"/>
</dbReference>
<evidence type="ECO:0000256" key="1">
    <source>
        <dbReference type="ARBA" id="ARBA00022490"/>
    </source>
</evidence>
<evidence type="ECO:0000313" key="11">
    <source>
        <dbReference type="EMBL" id="SHI68499.1"/>
    </source>
</evidence>
<keyword evidence="6 8" id="KW-0597">Phosphoprotein</keyword>
<dbReference type="Pfam" id="PF01339">
    <property type="entry name" value="CheB_methylest"/>
    <property type="match status" value="1"/>
</dbReference>
<dbReference type="EMBL" id="FQZS01000006">
    <property type="protein sequence ID" value="SHI68499.1"/>
    <property type="molecule type" value="Genomic_DNA"/>
</dbReference>
<keyword evidence="3 6" id="KW-0378">Hydrolase</keyword>
<feature type="active site" evidence="6 7">
    <location>
        <position position="210"/>
    </location>
</feature>
<dbReference type="CDD" id="cd17541">
    <property type="entry name" value="REC_CheB-like"/>
    <property type="match status" value="1"/>
</dbReference>
<feature type="domain" description="CheB-type methylesterase" evidence="10">
    <location>
        <begin position="172"/>
        <end position="362"/>
    </location>
</feature>
<dbReference type="InterPro" id="IPR001789">
    <property type="entry name" value="Sig_transdc_resp-reg_receiver"/>
</dbReference>
<dbReference type="InterPro" id="IPR011006">
    <property type="entry name" value="CheY-like_superfamily"/>
</dbReference>
<dbReference type="GO" id="GO:0006935">
    <property type="term" value="P:chemotaxis"/>
    <property type="evidence" value="ECO:0007669"/>
    <property type="project" value="UniProtKB-UniRule"/>
</dbReference>
<keyword evidence="1 6" id="KW-0963">Cytoplasm</keyword>
<evidence type="ECO:0000259" key="9">
    <source>
        <dbReference type="PROSITE" id="PS50110"/>
    </source>
</evidence>
<dbReference type="EC" id="3.1.1.61" evidence="6"/>
<dbReference type="NCBIfam" id="NF009206">
    <property type="entry name" value="PRK12555.1"/>
    <property type="match status" value="1"/>
</dbReference>
<comment type="function">
    <text evidence="4">May play the central regulatory role in sporulation. It may be an element of the effector pathway responsible for the activation of sporulation genes in response to nutritional stress. Spo0A may act in concert with spo0H (a sigma factor) to control the expression of some genes that are critical to the sporulation process.</text>
</comment>
<dbReference type="CDD" id="cd16432">
    <property type="entry name" value="CheB_Rec"/>
    <property type="match status" value="1"/>
</dbReference>
<comment type="subcellular location">
    <subcellularLocation>
        <location evidence="6">Cytoplasm</location>
    </subcellularLocation>
</comment>
<sequence>MLCHQSTGRYEVGIKAKRGDYMRIKRTIRVLVVDDSVVFRELLSRGISSEPGIEVVATAKDPFDARDKILQFEPDVMTCDVEMPKMNGIEFIRRLIPQYPIPVIVVSSVSSAVFEAMDAGAVDFVVKPYMGEKKSLERFIYDMIEKIKIASTAKIVQNAAKSSVYSNSVNESFDASKIIAIGASTGGTEAISKILKNMPAKIPGMVIVQHIPPVFSRLFAERLNTSTNLNVKEAQNGDYVEQGKVLIAPGDKHMRIRKISGRYRVECFKGDKVNGHCPSVDVLFESVAKVAGKDAVGVILTGMGYDGAKGLLAMKRNGAQTIGQDENSSVVYGMPKVAYNIGAVSKQVSLDKIAASILEMLK</sequence>
<comment type="catalytic activity">
    <reaction evidence="6">
        <text>L-glutaminyl-[protein] + H2O = L-glutamyl-[protein] + NH4(+)</text>
        <dbReference type="Rhea" id="RHEA:16441"/>
        <dbReference type="Rhea" id="RHEA-COMP:10207"/>
        <dbReference type="Rhea" id="RHEA-COMP:10208"/>
        <dbReference type="ChEBI" id="CHEBI:15377"/>
        <dbReference type="ChEBI" id="CHEBI:28938"/>
        <dbReference type="ChEBI" id="CHEBI:29973"/>
        <dbReference type="ChEBI" id="CHEBI:30011"/>
        <dbReference type="EC" id="3.5.1.44"/>
    </reaction>
</comment>
<comment type="similarity">
    <text evidence="6">Belongs to the CheB family.</text>
</comment>
<dbReference type="GO" id="GO:0000156">
    <property type="term" value="F:phosphorelay response regulator activity"/>
    <property type="evidence" value="ECO:0007669"/>
    <property type="project" value="InterPro"/>
</dbReference>
<proteinExistence type="inferred from homology"/>
<feature type="active site" evidence="6 7">
    <location>
        <position position="184"/>
    </location>
</feature>
<evidence type="ECO:0000256" key="6">
    <source>
        <dbReference type="HAMAP-Rule" id="MF_00099"/>
    </source>
</evidence>
<dbReference type="AlphaFoldDB" id="A0A1M6D5L2"/>
<evidence type="ECO:0000256" key="5">
    <source>
        <dbReference type="ARBA" id="ARBA00048267"/>
    </source>
</evidence>
<feature type="domain" description="Response regulatory" evidence="9">
    <location>
        <begin position="29"/>
        <end position="142"/>
    </location>
</feature>
<evidence type="ECO:0000256" key="2">
    <source>
        <dbReference type="ARBA" id="ARBA00022500"/>
    </source>
</evidence>
<dbReference type="SMART" id="SM00448">
    <property type="entry name" value="REC"/>
    <property type="match status" value="1"/>
</dbReference>
<dbReference type="GO" id="GO:0050568">
    <property type="term" value="F:protein-glutamine glutaminase activity"/>
    <property type="evidence" value="ECO:0007669"/>
    <property type="project" value="UniProtKB-UniRule"/>
</dbReference>
<dbReference type="SUPFAM" id="SSF52738">
    <property type="entry name" value="Methylesterase CheB, C-terminal domain"/>
    <property type="match status" value="1"/>
</dbReference>
<evidence type="ECO:0000256" key="8">
    <source>
        <dbReference type="PROSITE-ProRule" id="PRU00169"/>
    </source>
</evidence>
<evidence type="ECO:0000313" key="12">
    <source>
        <dbReference type="Proteomes" id="UP000184442"/>
    </source>
</evidence>
<comment type="catalytic activity">
    <reaction evidence="5 6">
        <text>[protein]-L-glutamate 5-O-methyl ester + H2O = L-glutamyl-[protein] + methanol + H(+)</text>
        <dbReference type="Rhea" id="RHEA:23236"/>
        <dbReference type="Rhea" id="RHEA-COMP:10208"/>
        <dbReference type="Rhea" id="RHEA-COMP:10311"/>
        <dbReference type="ChEBI" id="CHEBI:15377"/>
        <dbReference type="ChEBI" id="CHEBI:15378"/>
        <dbReference type="ChEBI" id="CHEBI:17790"/>
        <dbReference type="ChEBI" id="CHEBI:29973"/>
        <dbReference type="ChEBI" id="CHEBI:82795"/>
        <dbReference type="EC" id="3.1.1.61"/>
    </reaction>
</comment>
<dbReference type="Pfam" id="PF00072">
    <property type="entry name" value="Response_reg"/>
    <property type="match status" value="1"/>
</dbReference>
<dbReference type="PANTHER" id="PTHR42872:SF6">
    <property type="entry name" value="PROTEIN-GLUTAMATE METHYLESTERASE_PROTEIN-GLUTAMINE GLUTAMINASE"/>
    <property type="match status" value="1"/>
</dbReference>
<dbReference type="EC" id="3.5.1.44" evidence="6"/>
<dbReference type="STRING" id="1122184.SAMN02745176_01026"/>
<comment type="function">
    <text evidence="6">Involved in chemotaxis. Part of a chemotaxis signal transduction system that modulates chemotaxis in response to various stimuli. Catalyzes the demethylation of specific methylglutamate residues introduced into the chemoreceptors (methyl-accepting chemotaxis proteins or MCP) by CheR. Also mediates the irreversible deamidation of specific glutamine residues to glutamic acid.</text>
</comment>
<evidence type="ECO:0000256" key="4">
    <source>
        <dbReference type="ARBA" id="ARBA00024867"/>
    </source>
</evidence>
<feature type="active site" evidence="6 7">
    <location>
        <position position="306"/>
    </location>
</feature>
<name>A0A1M6D5L2_9FIRM</name>
<organism evidence="11 12">
    <name type="scientific">Lutispora thermophila DSM 19022</name>
    <dbReference type="NCBI Taxonomy" id="1122184"/>
    <lineage>
        <taxon>Bacteria</taxon>
        <taxon>Bacillati</taxon>
        <taxon>Bacillota</taxon>
        <taxon>Clostridia</taxon>
        <taxon>Lutisporales</taxon>
        <taxon>Lutisporaceae</taxon>
        <taxon>Lutispora</taxon>
    </lineage>
</organism>
<dbReference type="Proteomes" id="UP000184442">
    <property type="component" value="Unassembled WGS sequence"/>
</dbReference>
<dbReference type="PIRSF" id="PIRSF000876">
    <property type="entry name" value="RR_chemtxs_CheB"/>
    <property type="match status" value="1"/>
</dbReference>
<accession>A0A1M6D5L2</accession>
<dbReference type="NCBIfam" id="NF001965">
    <property type="entry name" value="PRK00742.1"/>
    <property type="match status" value="1"/>
</dbReference>
<dbReference type="GO" id="GO:0008984">
    <property type="term" value="F:protein-glutamate methylesterase activity"/>
    <property type="evidence" value="ECO:0007669"/>
    <property type="project" value="UniProtKB-UniRule"/>
</dbReference>
<evidence type="ECO:0000259" key="10">
    <source>
        <dbReference type="PROSITE" id="PS50122"/>
    </source>
</evidence>